<feature type="domain" description="Lon proteolytic" evidence="3">
    <location>
        <begin position="237"/>
        <end position="335"/>
    </location>
</feature>
<dbReference type="GO" id="GO:0004176">
    <property type="term" value="F:ATP-dependent peptidase activity"/>
    <property type="evidence" value="ECO:0007669"/>
    <property type="project" value="UniProtKB-UniRule"/>
</dbReference>
<dbReference type="GO" id="GO:0004252">
    <property type="term" value="F:serine-type endopeptidase activity"/>
    <property type="evidence" value="ECO:0007669"/>
    <property type="project" value="UniProtKB-UniRule"/>
</dbReference>
<evidence type="ECO:0000259" key="3">
    <source>
        <dbReference type="PROSITE" id="PS51786"/>
    </source>
</evidence>
<comment type="catalytic activity">
    <reaction evidence="1">
        <text>Hydrolysis of proteins in presence of ATP.</text>
        <dbReference type="EC" id="3.4.21.53"/>
    </reaction>
</comment>
<dbReference type="PANTHER" id="PTHR10046">
    <property type="entry name" value="ATP DEPENDENT LON PROTEASE FAMILY MEMBER"/>
    <property type="match status" value="1"/>
</dbReference>
<dbReference type="GO" id="GO:0030163">
    <property type="term" value="P:protein catabolic process"/>
    <property type="evidence" value="ECO:0007669"/>
    <property type="project" value="InterPro"/>
</dbReference>
<evidence type="ECO:0000259" key="2">
    <source>
        <dbReference type="PROSITE" id="PS50106"/>
    </source>
</evidence>
<gene>
    <name evidence="4" type="ORF">FDG2_1394</name>
</gene>
<dbReference type="EMBL" id="FLUV01000584">
    <property type="protein sequence ID" value="SBW19446.1"/>
    <property type="molecule type" value="Genomic_DNA"/>
</dbReference>
<evidence type="ECO:0000313" key="5">
    <source>
        <dbReference type="Proteomes" id="UP000199013"/>
    </source>
</evidence>
<dbReference type="Gene3D" id="2.30.42.10">
    <property type="match status" value="1"/>
</dbReference>
<keyword evidence="5" id="KW-1185">Reference proteome</keyword>
<dbReference type="SUPFAM" id="SSF50156">
    <property type="entry name" value="PDZ domain-like"/>
    <property type="match status" value="1"/>
</dbReference>
<dbReference type="Pfam" id="PF13180">
    <property type="entry name" value="PDZ_2"/>
    <property type="match status" value="1"/>
</dbReference>
<dbReference type="SMART" id="SM00228">
    <property type="entry name" value="PDZ"/>
    <property type="match status" value="1"/>
</dbReference>
<dbReference type="InterPro" id="IPR036034">
    <property type="entry name" value="PDZ_sf"/>
</dbReference>
<organism evidence="4 5">
    <name type="scientific">Candidatus Protofrankia californiensis</name>
    <dbReference type="NCBI Taxonomy" id="1839754"/>
    <lineage>
        <taxon>Bacteria</taxon>
        <taxon>Bacillati</taxon>
        <taxon>Actinomycetota</taxon>
        <taxon>Actinomycetes</taxon>
        <taxon>Frankiales</taxon>
        <taxon>Frankiaceae</taxon>
        <taxon>Protofrankia</taxon>
    </lineage>
</organism>
<dbReference type="InterPro" id="IPR001478">
    <property type="entry name" value="PDZ"/>
</dbReference>
<dbReference type="SUPFAM" id="SSF54211">
    <property type="entry name" value="Ribosomal protein S5 domain 2-like"/>
    <property type="match status" value="1"/>
</dbReference>
<feature type="domain" description="PDZ" evidence="2">
    <location>
        <begin position="128"/>
        <end position="172"/>
    </location>
</feature>
<feature type="active site" evidence="1">
    <location>
        <position position="242"/>
    </location>
</feature>
<comment type="similarity">
    <text evidence="1">Belongs to the peptidase S16 family.</text>
</comment>
<dbReference type="GO" id="GO:0006508">
    <property type="term" value="P:proteolysis"/>
    <property type="evidence" value="ECO:0007669"/>
    <property type="project" value="UniProtKB-KW"/>
</dbReference>
<name>A0A1C3NVI2_9ACTN</name>
<dbReference type="GO" id="GO:0005524">
    <property type="term" value="F:ATP binding"/>
    <property type="evidence" value="ECO:0007669"/>
    <property type="project" value="InterPro"/>
</dbReference>
<dbReference type="PROSITE" id="PS50106">
    <property type="entry name" value="PDZ"/>
    <property type="match status" value="1"/>
</dbReference>
<keyword evidence="1" id="KW-0378">Hydrolase</keyword>
<dbReference type="PROSITE" id="PS51786">
    <property type="entry name" value="LON_PROTEOLYTIC"/>
    <property type="match status" value="1"/>
</dbReference>
<accession>A0A1C3NVI2</accession>
<feature type="active site" evidence="1">
    <location>
        <position position="287"/>
    </location>
</feature>
<reference evidence="5" key="1">
    <citation type="submission" date="2016-02" db="EMBL/GenBank/DDBJ databases">
        <authorList>
            <person name="Wibberg D."/>
        </authorList>
    </citation>
    <scope>NUCLEOTIDE SEQUENCE [LARGE SCALE GENOMIC DNA]</scope>
</reference>
<dbReference type="EC" id="3.4.21.53" evidence="1"/>
<dbReference type="Pfam" id="PF05362">
    <property type="entry name" value="Lon_C"/>
    <property type="match status" value="1"/>
</dbReference>
<dbReference type="AlphaFoldDB" id="A0A1C3NVI2"/>
<keyword evidence="1" id="KW-0720">Serine protease</keyword>
<dbReference type="InterPro" id="IPR027065">
    <property type="entry name" value="Lon_Prtase"/>
</dbReference>
<proteinExistence type="inferred from homology"/>
<evidence type="ECO:0000256" key="1">
    <source>
        <dbReference type="PROSITE-ProRule" id="PRU01122"/>
    </source>
</evidence>
<evidence type="ECO:0000313" key="4">
    <source>
        <dbReference type="EMBL" id="SBW19446.1"/>
    </source>
</evidence>
<dbReference type="InterPro" id="IPR014721">
    <property type="entry name" value="Ribsml_uS5_D2-typ_fold_subgr"/>
</dbReference>
<dbReference type="InterPro" id="IPR008269">
    <property type="entry name" value="Lon_proteolytic"/>
</dbReference>
<keyword evidence="1" id="KW-0645">Protease</keyword>
<sequence>MTRRIQTLIVASTLSLLLVVVGLWLPVPFVLLSPGPVTDTLGRPDGKPLIEIDGRQTYPTSGKLELTTVEEVPRLNVLGAVRGWLDSDQAVVPRELVQPPGTSDEEIRQENTAAMIDSQDQATAAALGEIGVAATGTSVVVHQLGEHSPAEGKLLPGDVIVSVDGTGVSTQEQLRDAIARVRPGQPVAISYVRDSGAPAQTSITTVPAPGDAGRPAIGIITTEKHSYPFTVKIRLKDVGGPSAGLMFALGIVDLLGPEQLTGGRTIAGTGTIDASGTVGPIGGIQQKLLGARQAGAVAFLVPAANCADARESAPAGLRLVRVETLKDAISDLNALAGNPQADVPSC</sequence>
<dbReference type="Proteomes" id="UP000199013">
    <property type="component" value="Unassembled WGS sequence"/>
</dbReference>
<protein>
    <recommendedName>
        <fullName evidence="1">endopeptidase La</fullName>
        <ecNumber evidence="1">3.4.21.53</ecNumber>
    </recommendedName>
</protein>
<dbReference type="InterPro" id="IPR020568">
    <property type="entry name" value="Ribosomal_Su5_D2-typ_SF"/>
</dbReference>
<dbReference type="Gene3D" id="3.30.230.10">
    <property type="match status" value="1"/>
</dbReference>